<dbReference type="PANTHER" id="PTHR24304:SF2">
    <property type="entry name" value="24-HYDROXYCHOLESTEROL 7-ALPHA-HYDROXYLASE"/>
    <property type="match status" value="1"/>
</dbReference>
<dbReference type="InterPro" id="IPR050529">
    <property type="entry name" value="CYP450_sterol_14alpha_dmase"/>
</dbReference>
<keyword evidence="6" id="KW-0503">Monooxygenase</keyword>
<dbReference type="InterPro" id="IPR036396">
    <property type="entry name" value="Cyt_P450_sf"/>
</dbReference>
<evidence type="ECO:0000256" key="1">
    <source>
        <dbReference type="ARBA" id="ARBA00001971"/>
    </source>
</evidence>
<evidence type="ECO:0000256" key="3">
    <source>
        <dbReference type="ARBA" id="ARBA00022617"/>
    </source>
</evidence>
<dbReference type="PROSITE" id="PS00086">
    <property type="entry name" value="CYTOCHROME_P450"/>
    <property type="match status" value="1"/>
</dbReference>
<dbReference type="InterPro" id="IPR002403">
    <property type="entry name" value="Cyt_P450_E_grp-IV"/>
</dbReference>
<dbReference type="PANTHER" id="PTHR24304">
    <property type="entry name" value="CYTOCHROME P450 FAMILY 7"/>
    <property type="match status" value="1"/>
</dbReference>
<feature type="compositionally biased region" description="Gly residues" evidence="7">
    <location>
        <begin position="45"/>
        <end position="55"/>
    </location>
</feature>
<evidence type="ECO:0000313" key="9">
    <source>
        <dbReference type="Proteomes" id="UP001527925"/>
    </source>
</evidence>
<evidence type="ECO:0000256" key="2">
    <source>
        <dbReference type="ARBA" id="ARBA00010617"/>
    </source>
</evidence>
<dbReference type="Proteomes" id="UP001527925">
    <property type="component" value="Unassembled WGS sequence"/>
</dbReference>
<name>A0ABR4N560_9FUNG</name>
<organism evidence="8 9">
    <name type="scientific">Polyrhizophydium stewartii</name>
    <dbReference type="NCBI Taxonomy" id="2732419"/>
    <lineage>
        <taxon>Eukaryota</taxon>
        <taxon>Fungi</taxon>
        <taxon>Fungi incertae sedis</taxon>
        <taxon>Chytridiomycota</taxon>
        <taxon>Chytridiomycota incertae sedis</taxon>
        <taxon>Chytridiomycetes</taxon>
        <taxon>Rhizophydiales</taxon>
        <taxon>Rhizophydiales incertae sedis</taxon>
        <taxon>Polyrhizophydium</taxon>
    </lineage>
</organism>
<evidence type="ECO:0000256" key="5">
    <source>
        <dbReference type="ARBA" id="ARBA00023004"/>
    </source>
</evidence>
<dbReference type="Pfam" id="PF00067">
    <property type="entry name" value="p450"/>
    <property type="match status" value="1"/>
</dbReference>
<evidence type="ECO:0000256" key="6">
    <source>
        <dbReference type="RuleBase" id="RU000461"/>
    </source>
</evidence>
<comment type="cofactor">
    <cofactor evidence="1">
        <name>heme</name>
        <dbReference type="ChEBI" id="CHEBI:30413"/>
    </cofactor>
</comment>
<feature type="region of interest" description="Disordered" evidence="7">
    <location>
        <begin position="28"/>
        <end position="86"/>
    </location>
</feature>
<dbReference type="Gene3D" id="1.10.630.10">
    <property type="entry name" value="Cytochrome P450"/>
    <property type="match status" value="1"/>
</dbReference>
<dbReference type="InterPro" id="IPR001128">
    <property type="entry name" value="Cyt_P450"/>
</dbReference>
<evidence type="ECO:0008006" key="10">
    <source>
        <dbReference type="Google" id="ProtNLM"/>
    </source>
</evidence>
<evidence type="ECO:0000313" key="8">
    <source>
        <dbReference type="EMBL" id="KAL2914609.1"/>
    </source>
</evidence>
<dbReference type="SUPFAM" id="SSF48264">
    <property type="entry name" value="Cytochrome P450"/>
    <property type="match status" value="1"/>
</dbReference>
<gene>
    <name evidence="8" type="ORF">HK105_205961</name>
</gene>
<dbReference type="InterPro" id="IPR017972">
    <property type="entry name" value="Cyt_P450_CS"/>
</dbReference>
<keyword evidence="5 6" id="KW-0408">Iron</keyword>
<keyword evidence="9" id="KW-1185">Reference proteome</keyword>
<comment type="caution">
    <text evidence="8">The sequence shown here is derived from an EMBL/GenBank/DDBJ whole genome shotgun (WGS) entry which is preliminary data.</text>
</comment>
<evidence type="ECO:0000256" key="4">
    <source>
        <dbReference type="ARBA" id="ARBA00022723"/>
    </source>
</evidence>
<reference evidence="8 9" key="1">
    <citation type="submission" date="2023-09" db="EMBL/GenBank/DDBJ databases">
        <title>Pangenome analysis of Batrachochytrium dendrobatidis and related Chytrids.</title>
        <authorList>
            <person name="Yacoub M.N."/>
            <person name="Stajich J.E."/>
            <person name="James T.Y."/>
        </authorList>
    </citation>
    <scope>NUCLEOTIDE SEQUENCE [LARGE SCALE GENOMIC DNA]</scope>
    <source>
        <strain evidence="8 9">JEL0888</strain>
    </source>
</reference>
<comment type="similarity">
    <text evidence="2 6">Belongs to the cytochrome P450 family.</text>
</comment>
<accession>A0ABR4N560</accession>
<feature type="compositionally biased region" description="Acidic residues" evidence="7">
    <location>
        <begin position="33"/>
        <end position="43"/>
    </location>
</feature>
<keyword evidence="4 6" id="KW-0479">Metal-binding</keyword>
<keyword evidence="3 6" id="KW-0349">Heme</keyword>
<sequence>MGWTLYELARSQGLQERVRKEVQDALDVHSDDTQVEGDVDSDCEAGGGGGDGGSGEPASRRGLRRRSRSQRGMGGEAIANSGSRIGAVPTSESERLELLGACIKETGRVYMKVLLQRMAVRDAEFEGRLIRRGELLCISPGSLALDERLFRKAGQYDPGRWQRGDAGETGGDVDGSTYAQFGLGRHRCLGERLALMAIRNVVVPMAATQFKVELARGQGPAQVDYFGSISAPFPKERVLVTLTAR</sequence>
<protein>
    <recommendedName>
        <fullName evidence="10">Cytochrome P450</fullName>
    </recommendedName>
</protein>
<evidence type="ECO:0000256" key="7">
    <source>
        <dbReference type="SAM" id="MobiDB-lite"/>
    </source>
</evidence>
<keyword evidence="6" id="KW-0560">Oxidoreductase</keyword>
<dbReference type="PRINTS" id="PR00465">
    <property type="entry name" value="EP450IV"/>
</dbReference>
<dbReference type="EMBL" id="JADGIZ020000032">
    <property type="protein sequence ID" value="KAL2914609.1"/>
    <property type="molecule type" value="Genomic_DNA"/>
</dbReference>
<proteinExistence type="inferred from homology"/>